<dbReference type="Pfam" id="PF19054">
    <property type="entry name" value="DUF5753"/>
    <property type="match status" value="1"/>
</dbReference>
<dbReference type="EMBL" id="JBHTIR010004100">
    <property type="protein sequence ID" value="MFD0856399.1"/>
    <property type="molecule type" value="Genomic_DNA"/>
</dbReference>
<reference evidence="3" key="1">
    <citation type="journal article" date="2019" name="Int. J. Syst. Evol. Microbiol.">
        <title>The Global Catalogue of Microorganisms (GCM) 10K type strain sequencing project: providing services to taxonomists for standard genome sequencing and annotation.</title>
        <authorList>
            <consortium name="The Broad Institute Genomics Platform"/>
            <consortium name="The Broad Institute Genome Sequencing Center for Infectious Disease"/>
            <person name="Wu L."/>
            <person name="Ma J."/>
        </authorList>
    </citation>
    <scope>NUCLEOTIDE SEQUENCE [LARGE SCALE GENOMIC DNA]</scope>
    <source>
        <strain evidence="3">JCM 31696</strain>
    </source>
</reference>
<evidence type="ECO:0000259" key="1">
    <source>
        <dbReference type="Pfam" id="PF19054"/>
    </source>
</evidence>
<gene>
    <name evidence="2" type="ORF">ACFQ07_29435</name>
</gene>
<comment type="caution">
    <text evidence="2">The sequence shown here is derived from an EMBL/GenBank/DDBJ whole genome shotgun (WGS) entry which is preliminary data.</text>
</comment>
<name>A0ABW3CS71_9ACTN</name>
<evidence type="ECO:0000313" key="2">
    <source>
        <dbReference type="EMBL" id="MFD0856399.1"/>
    </source>
</evidence>
<keyword evidence="3" id="KW-1185">Reference proteome</keyword>
<proteinExistence type="predicted"/>
<dbReference type="InterPro" id="IPR043917">
    <property type="entry name" value="DUF5753"/>
</dbReference>
<feature type="domain" description="DUF5753" evidence="1">
    <location>
        <begin position="39"/>
        <end position="75"/>
    </location>
</feature>
<accession>A0ABW3CS71</accession>
<feature type="non-terminal residue" evidence="2">
    <location>
        <position position="1"/>
    </location>
</feature>
<evidence type="ECO:0000313" key="3">
    <source>
        <dbReference type="Proteomes" id="UP001597083"/>
    </source>
</evidence>
<dbReference type="Proteomes" id="UP001597083">
    <property type="component" value="Unassembled WGS sequence"/>
</dbReference>
<sequence>PAHYGPVPDRIRSALTGLAARPDDPLWLGPYLDRLTGMLRDILTVEAQADTVRAFAFQAVPDLARTEAYARLLYETA</sequence>
<protein>
    <submittedName>
        <fullName evidence="2">Scr1 family TA system antitoxin-like transcriptional regulator</fullName>
    </submittedName>
</protein>
<organism evidence="2 3">
    <name type="scientific">Actinomadura adrarensis</name>
    <dbReference type="NCBI Taxonomy" id="1819600"/>
    <lineage>
        <taxon>Bacteria</taxon>
        <taxon>Bacillati</taxon>
        <taxon>Actinomycetota</taxon>
        <taxon>Actinomycetes</taxon>
        <taxon>Streptosporangiales</taxon>
        <taxon>Thermomonosporaceae</taxon>
        <taxon>Actinomadura</taxon>
    </lineage>
</organism>